<dbReference type="KEGG" id="psty:BFS30_02960"/>
<gene>
    <name evidence="1" type="ORF">BFS30_02960</name>
</gene>
<evidence type="ECO:0000313" key="2">
    <source>
        <dbReference type="Proteomes" id="UP000094313"/>
    </source>
</evidence>
<organism evidence="1 2">
    <name type="scientific">Pedobacter steynii</name>
    <dbReference type="NCBI Taxonomy" id="430522"/>
    <lineage>
        <taxon>Bacteria</taxon>
        <taxon>Pseudomonadati</taxon>
        <taxon>Bacteroidota</taxon>
        <taxon>Sphingobacteriia</taxon>
        <taxon>Sphingobacteriales</taxon>
        <taxon>Sphingobacteriaceae</taxon>
        <taxon>Pedobacter</taxon>
    </lineage>
</organism>
<accession>A0A1D7QC07</accession>
<name>A0A1D7QC07_9SPHI</name>
<dbReference type="EMBL" id="CP017141">
    <property type="protein sequence ID" value="AOM76212.1"/>
    <property type="molecule type" value="Genomic_DNA"/>
</dbReference>
<dbReference type="AlphaFoldDB" id="A0A1D7QC07"/>
<keyword evidence="2" id="KW-1185">Reference proteome</keyword>
<proteinExistence type="predicted"/>
<evidence type="ECO:0000313" key="1">
    <source>
        <dbReference type="EMBL" id="AOM76212.1"/>
    </source>
</evidence>
<reference evidence="1 2" key="1">
    <citation type="submission" date="2016-08" db="EMBL/GenBank/DDBJ databases">
        <authorList>
            <person name="Seilhamer J.J."/>
        </authorList>
    </citation>
    <scope>NUCLEOTIDE SEQUENCE [LARGE SCALE GENOMIC DNA]</scope>
    <source>
        <strain evidence="1 2">DX4</strain>
    </source>
</reference>
<sequence length="68" mass="7839">MDVDNNFDMLNITLSQALDLNHFFVESTATLNCTLFYGNPFSDWIKKLNYPIPDRQDGLDSDPPPVFR</sequence>
<dbReference type="Proteomes" id="UP000094313">
    <property type="component" value="Chromosome"/>
</dbReference>
<protein>
    <submittedName>
        <fullName evidence="1">Uncharacterized protein</fullName>
    </submittedName>
</protein>